<dbReference type="Gene3D" id="3.40.640.10">
    <property type="entry name" value="Type I PLP-dependent aspartate aminotransferase-like (Major domain)"/>
    <property type="match status" value="1"/>
</dbReference>
<dbReference type="STRING" id="1548547.BA177_12685"/>
<protein>
    <submittedName>
        <fullName evidence="4">Uncharacterized protein</fullName>
    </submittedName>
</protein>
<gene>
    <name evidence="4" type="ORF">BA177_12685</name>
</gene>
<evidence type="ECO:0000313" key="4">
    <source>
        <dbReference type="EMBL" id="ANO51945.1"/>
    </source>
</evidence>
<reference evidence="4 5" key="1">
    <citation type="submission" date="2016-06" db="EMBL/GenBank/DDBJ databases">
        <title>Complete genome sequence of a deep-branching marine Gamma Proteobacterium Woeseia oceani type strain XK5.</title>
        <authorList>
            <person name="Mu D."/>
            <person name="Du Z."/>
        </authorList>
    </citation>
    <scope>NUCLEOTIDE SEQUENCE [LARGE SCALE GENOMIC DNA]</scope>
    <source>
        <strain evidence="4 5">XK5</strain>
    </source>
</reference>
<keyword evidence="3" id="KW-0663">Pyridoxal phosphate</keyword>
<keyword evidence="2" id="KW-0378">Hydrolase</keyword>
<keyword evidence="1" id="KW-0662">Pyridine nucleotide biosynthesis</keyword>
<dbReference type="InterPro" id="IPR015424">
    <property type="entry name" value="PyrdxlP-dep_Trfase"/>
</dbReference>
<dbReference type="GO" id="GO:0030429">
    <property type="term" value="F:kynureninase activity"/>
    <property type="evidence" value="ECO:0007669"/>
    <property type="project" value="InterPro"/>
</dbReference>
<dbReference type="InterPro" id="IPR015422">
    <property type="entry name" value="PyrdxlP-dep_Trfase_small"/>
</dbReference>
<dbReference type="PANTHER" id="PTHR14084:SF0">
    <property type="entry name" value="KYNURENINASE"/>
    <property type="match status" value="1"/>
</dbReference>
<dbReference type="RefSeq" id="WP_068616767.1">
    <property type="nucleotide sequence ID" value="NZ_CP016268.1"/>
</dbReference>
<accession>A0A193LHE3</accession>
<dbReference type="GO" id="GO:0030170">
    <property type="term" value="F:pyridoxal phosphate binding"/>
    <property type="evidence" value="ECO:0007669"/>
    <property type="project" value="InterPro"/>
</dbReference>
<dbReference type="Pfam" id="PF22580">
    <property type="entry name" value="KYNU_C"/>
    <property type="match status" value="1"/>
</dbReference>
<dbReference type="GO" id="GO:0019441">
    <property type="term" value="P:L-tryptophan catabolic process to kynurenine"/>
    <property type="evidence" value="ECO:0007669"/>
    <property type="project" value="TreeGrafter"/>
</dbReference>
<name>A0A193LHE3_9GAMM</name>
<dbReference type="Gene3D" id="3.90.1150.10">
    <property type="entry name" value="Aspartate Aminotransferase, domain 1"/>
    <property type="match status" value="1"/>
</dbReference>
<dbReference type="AlphaFoldDB" id="A0A193LHE3"/>
<evidence type="ECO:0000313" key="5">
    <source>
        <dbReference type="Proteomes" id="UP000092695"/>
    </source>
</evidence>
<dbReference type="InterPro" id="IPR010111">
    <property type="entry name" value="Kynureninase"/>
</dbReference>
<dbReference type="EMBL" id="CP016268">
    <property type="protein sequence ID" value="ANO51945.1"/>
    <property type="molecule type" value="Genomic_DNA"/>
</dbReference>
<evidence type="ECO:0000256" key="3">
    <source>
        <dbReference type="ARBA" id="ARBA00022898"/>
    </source>
</evidence>
<evidence type="ECO:0000256" key="1">
    <source>
        <dbReference type="ARBA" id="ARBA00022642"/>
    </source>
</evidence>
<evidence type="ECO:0000256" key="2">
    <source>
        <dbReference type="ARBA" id="ARBA00022801"/>
    </source>
</evidence>
<dbReference type="GO" id="GO:0009435">
    <property type="term" value="P:NAD+ biosynthetic process"/>
    <property type="evidence" value="ECO:0007669"/>
    <property type="project" value="InterPro"/>
</dbReference>
<sequence>MEPQFAPANTAELWQLSNPPILSLAPVSASLSIFQEAGMANHGDKSVRLTACLEYLLEAKFGNRTVSMTPADARGCPMSLQARNPELDARAGYERLQTMNVITDWREPDVMRVAPAPLYSSYAGVHEPAERLSQAVRG</sequence>
<dbReference type="PANTHER" id="PTHR14084">
    <property type="entry name" value="KYNURENINASE"/>
    <property type="match status" value="1"/>
</dbReference>
<dbReference type="GO" id="GO:0005737">
    <property type="term" value="C:cytoplasm"/>
    <property type="evidence" value="ECO:0007669"/>
    <property type="project" value="InterPro"/>
</dbReference>
<dbReference type="KEGG" id="woc:BA177_12685"/>
<organism evidence="4 5">
    <name type="scientific">Woeseia oceani</name>
    <dbReference type="NCBI Taxonomy" id="1548547"/>
    <lineage>
        <taxon>Bacteria</taxon>
        <taxon>Pseudomonadati</taxon>
        <taxon>Pseudomonadota</taxon>
        <taxon>Gammaproteobacteria</taxon>
        <taxon>Woeseiales</taxon>
        <taxon>Woeseiaceae</taxon>
        <taxon>Woeseia</taxon>
    </lineage>
</organism>
<keyword evidence="5" id="KW-1185">Reference proteome</keyword>
<proteinExistence type="predicted"/>
<dbReference type="Proteomes" id="UP000092695">
    <property type="component" value="Chromosome"/>
</dbReference>
<dbReference type="InterPro" id="IPR015421">
    <property type="entry name" value="PyrdxlP-dep_Trfase_major"/>
</dbReference>
<dbReference type="SUPFAM" id="SSF53383">
    <property type="entry name" value="PLP-dependent transferases"/>
    <property type="match status" value="1"/>
</dbReference>
<dbReference type="GO" id="GO:0043420">
    <property type="term" value="P:anthranilate metabolic process"/>
    <property type="evidence" value="ECO:0007669"/>
    <property type="project" value="TreeGrafter"/>
</dbReference>